<dbReference type="Proteomes" id="UP000663823">
    <property type="component" value="Unassembled WGS sequence"/>
</dbReference>
<reference evidence="1" key="1">
    <citation type="submission" date="2021-02" db="EMBL/GenBank/DDBJ databases">
        <authorList>
            <person name="Nowell W R."/>
        </authorList>
    </citation>
    <scope>NUCLEOTIDE SEQUENCE</scope>
</reference>
<feature type="non-terminal residue" evidence="1">
    <location>
        <position position="1"/>
    </location>
</feature>
<protein>
    <submittedName>
        <fullName evidence="1">Uncharacterized protein</fullName>
    </submittedName>
</protein>
<gene>
    <name evidence="1" type="ORF">OTI717_LOCUS37779</name>
</gene>
<comment type="caution">
    <text evidence="1">The sequence shown here is derived from an EMBL/GenBank/DDBJ whole genome shotgun (WGS) entry which is preliminary data.</text>
</comment>
<organism evidence="1 2">
    <name type="scientific">Rotaria sordida</name>
    <dbReference type="NCBI Taxonomy" id="392033"/>
    <lineage>
        <taxon>Eukaryota</taxon>
        <taxon>Metazoa</taxon>
        <taxon>Spiralia</taxon>
        <taxon>Gnathifera</taxon>
        <taxon>Rotifera</taxon>
        <taxon>Eurotatoria</taxon>
        <taxon>Bdelloidea</taxon>
        <taxon>Philodinida</taxon>
        <taxon>Philodinidae</taxon>
        <taxon>Rotaria</taxon>
    </lineage>
</organism>
<proteinExistence type="predicted"/>
<dbReference type="EMBL" id="CAJOAX010018674">
    <property type="protein sequence ID" value="CAF4183024.1"/>
    <property type="molecule type" value="Genomic_DNA"/>
</dbReference>
<evidence type="ECO:0000313" key="2">
    <source>
        <dbReference type="Proteomes" id="UP000663823"/>
    </source>
</evidence>
<accession>A0A820A182</accession>
<evidence type="ECO:0000313" key="1">
    <source>
        <dbReference type="EMBL" id="CAF4183024.1"/>
    </source>
</evidence>
<dbReference type="AlphaFoldDB" id="A0A820A182"/>
<sequence>NNNNNNFYQRLPPLYQVQPFSPSFNSSNWQDSQPLMPQHHPFQFGHCCICSAYRSHSCAGKF</sequence>
<name>A0A820A182_9BILA</name>